<sequence>MVMKIIRNCRECPHGSYYSGGAYECAAMDFKRFPDREAGDTVQPWCPLDLAPASIT</sequence>
<proteinExistence type="predicted"/>
<protein>
    <submittedName>
        <fullName evidence="1">Uncharacterized protein</fullName>
    </submittedName>
</protein>
<evidence type="ECO:0000313" key="1">
    <source>
        <dbReference type="EMBL" id="MCB5411822.1"/>
    </source>
</evidence>
<comment type="caution">
    <text evidence="1">The sequence shown here is derived from an EMBL/GenBank/DDBJ whole genome shotgun (WGS) entry which is preliminary data.</text>
</comment>
<gene>
    <name evidence="1" type="ORF">H0485_17650</name>
</gene>
<dbReference type="EMBL" id="JACDXX010000020">
    <property type="protein sequence ID" value="MCB5411822.1"/>
    <property type="molecule type" value="Genomic_DNA"/>
</dbReference>
<dbReference type="Proteomes" id="UP001198571">
    <property type="component" value="Unassembled WGS sequence"/>
</dbReference>
<name>A0ABS8CR10_9RHOB</name>
<dbReference type="RefSeq" id="WP_226937273.1">
    <property type="nucleotide sequence ID" value="NZ_JACDXX010000020.1"/>
</dbReference>
<reference evidence="1 2" key="1">
    <citation type="submission" date="2020-07" db="EMBL/GenBank/DDBJ databases">
        <title>Pseudogemmobacter sp. nov., isolated from poultry manure in Taiwan.</title>
        <authorList>
            <person name="Lin S.-Y."/>
            <person name="Tang Y.-S."/>
            <person name="Young C.-C."/>
        </authorList>
    </citation>
    <scope>NUCLEOTIDE SEQUENCE [LARGE SCALE GENOMIC DNA]</scope>
    <source>
        <strain evidence="1 2">CC-YST710</strain>
    </source>
</reference>
<keyword evidence="2" id="KW-1185">Reference proteome</keyword>
<accession>A0ABS8CR10</accession>
<organism evidence="1 2">
    <name type="scientific">Pseudogemmobacter faecipullorum</name>
    <dbReference type="NCBI Taxonomy" id="2755041"/>
    <lineage>
        <taxon>Bacteria</taxon>
        <taxon>Pseudomonadati</taxon>
        <taxon>Pseudomonadota</taxon>
        <taxon>Alphaproteobacteria</taxon>
        <taxon>Rhodobacterales</taxon>
        <taxon>Paracoccaceae</taxon>
        <taxon>Pseudogemmobacter</taxon>
    </lineage>
</organism>
<evidence type="ECO:0000313" key="2">
    <source>
        <dbReference type="Proteomes" id="UP001198571"/>
    </source>
</evidence>